<feature type="compositionally biased region" description="Low complexity" evidence="1">
    <location>
        <begin position="56"/>
        <end position="75"/>
    </location>
</feature>
<keyword evidence="3" id="KW-1185">Reference proteome</keyword>
<dbReference type="Proteomes" id="UP001231189">
    <property type="component" value="Unassembled WGS sequence"/>
</dbReference>
<dbReference type="AlphaFoldDB" id="A0AAD8RFW3"/>
<evidence type="ECO:0000313" key="2">
    <source>
        <dbReference type="EMBL" id="KAK1620745.1"/>
    </source>
</evidence>
<feature type="region of interest" description="Disordered" evidence="1">
    <location>
        <begin position="19"/>
        <end position="171"/>
    </location>
</feature>
<dbReference type="GO" id="GO:0016071">
    <property type="term" value="P:mRNA metabolic process"/>
    <property type="evidence" value="ECO:0007669"/>
    <property type="project" value="UniProtKB-ARBA"/>
</dbReference>
<dbReference type="InterPro" id="IPR028322">
    <property type="entry name" value="PNRC-like_rgn"/>
</dbReference>
<proteinExistence type="predicted"/>
<evidence type="ECO:0000313" key="3">
    <source>
        <dbReference type="Proteomes" id="UP001231189"/>
    </source>
</evidence>
<organism evidence="2 3">
    <name type="scientific">Lolium multiflorum</name>
    <name type="common">Italian ryegrass</name>
    <name type="synonym">Lolium perenne subsp. multiflorum</name>
    <dbReference type="NCBI Taxonomy" id="4521"/>
    <lineage>
        <taxon>Eukaryota</taxon>
        <taxon>Viridiplantae</taxon>
        <taxon>Streptophyta</taxon>
        <taxon>Embryophyta</taxon>
        <taxon>Tracheophyta</taxon>
        <taxon>Spermatophyta</taxon>
        <taxon>Magnoliopsida</taxon>
        <taxon>Liliopsida</taxon>
        <taxon>Poales</taxon>
        <taxon>Poaceae</taxon>
        <taxon>BOP clade</taxon>
        <taxon>Pooideae</taxon>
        <taxon>Poodae</taxon>
        <taxon>Poeae</taxon>
        <taxon>Poeae Chloroplast Group 2 (Poeae type)</taxon>
        <taxon>Loliodinae</taxon>
        <taxon>Loliinae</taxon>
        <taxon>Lolium</taxon>
    </lineage>
</organism>
<evidence type="ECO:0000256" key="1">
    <source>
        <dbReference type="SAM" id="MobiDB-lite"/>
    </source>
</evidence>
<gene>
    <name evidence="2" type="ORF">QYE76_026262</name>
</gene>
<dbReference type="PANTHER" id="PTHR33670">
    <property type="entry name" value="SPLICING FACTOR, PROLINE- AND GLUTAMINE-RICH-LIKE"/>
    <property type="match status" value="1"/>
</dbReference>
<name>A0AAD8RFW3_LOLMU</name>
<protein>
    <submittedName>
        <fullName evidence="2">Uncharacterized protein</fullName>
    </submittedName>
</protein>
<comment type="caution">
    <text evidence="2">The sequence shown here is derived from an EMBL/GenBank/DDBJ whole genome shotgun (WGS) entry which is preliminary data.</text>
</comment>
<feature type="compositionally biased region" description="Pro residues" evidence="1">
    <location>
        <begin position="109"/>
        <end position="119"/>
    </location>
</feature>
<reference evidence="2" key="1">
    <citation type="submission" date="2023-07" db="EMBL/GenBank/DDBJ databases">
        <title>A chromosome-level genome assembly of Lolium multiflorum.</title>
        <authorList>
            <person name="Chen Y."/>
            <person name="Copetti D."/>
            <person name="Kolliker R."/>
            <person name="Studer B."/>
        </authorList>
    </citation>
    <scope>NUCLEOTIDE SEQUENCE</scope>
    <source>
        <strain evidence="2">02402/16</strain>
        <tissue evidence="2">Leaf</tissue>
    </source>
</reference>
<dbReference type="EMBL" id="JAUUTY010000006">
    <property type="protein sequence ID" value="KAK1620745.1"/>
    <property type="molecule type" value="Genomic_DNA"/>
</dbReference>
<sequence length="250" mass="25804">MATAVLRSHDALANTMHLDAFAASPIKPRRRRHAKAGSPPPKGAVPVVTSSPPPKQAQAPVSSSPPKAPAAGRRSPPAKPARKQPSPSKEAPAKPPQMVVRILKRGEEPPAPAPVPAPVQPKVQAPPADRRVRSPSPPSAAPVQTRAPAERRVRSPSPASAAAPVPARAPADRRVLGFTARIGPQSPAVVPTKRMVSVAAVAATAATYAGPAFSVAAPEPSSLPVPGFLQRAEEEATRGLRCLLRIGELS</sequence>
<dbReference type="Pfam" id="PF15365">
    <property type="entry name" value="PNRC"/>
    <property type="match status" value="1"/>
</dbReference>
<feature type="compositionally biased region" description="Low complexity" evidence="1">
    <location>
        <begin position="155"/>
        <end position="169"/>
    </location>
</feature>
<accession>A0AAD8RFW3</accession>
<dbReference type="PANTHER" id="PTHR33670:SF15">
    <property type="entry name" value="OS02G0797600 PROTEIN"/>
    <property type="match status" value="1"/>
</dbReference>